<comment type="caution">
    <text evidence="1">The sequence shown here is derived from an EMBL/GenBank/DDBJ whole genome shotgun (WGS) entry which is preliminary data.</text>
</comment>
<dbReference type="SUPFAM" id="SSF56436">
    <property type="entry name" value="C-type lectin-like"/>
    <property type="match status" value="1"/>
</dbReference>
<protein>
    <submittedName>
        <fullName evidence="1">Uncharacterized protein</fullName>
    </submittedName>
</protein>
<gene>
    <name evidence="1" type="ORF">DNU06_17300</name>
</gene>
<dbReference type="Proteomes" id="UP000249248">
    <property type="component" value="Unassembled WGS sequence"/>
</dbReference>
<dbReference type="InterPro" id="IPR042095">
    <property type="entry name" value="SUMF_sf"/>
</dbReference>
<dbReference type="InterPro" id="IPR019847">
    <property type="entry name" value="Gliding_motility_assoc_GldN"/>
</dbReference>
<sequence length="556" mass="65881">MPLKILFISVVIFLQFTLCSQMYYPVPNTVIDIPHSTSDMIDSIGNQHRLDVNAFSISEFVTVAQYKKYLVTIKKDSTKQFYQSQIPKSGIINKKLINEIFKCEALQNEPMPGVSWAAGRNYCKWLTNKAQNNNLEYAYDLPLLSQLVAFDSLYKLEDNTLLCWALNTYDESIIHYSKYSIYDYLYNAKKTDPPSLKRKTIYGSSYHLHDKPDLSFEYMGLHSNLRYEFQDSSSRYVGFRIVRQLTNKEKRSINLNQTNVANLRHSKDTVFVFDNREIEVNISNNSFHGNYTEKYENDNIKVSGEFYHGQRVGVWSVWDKNQVLLVRRNYSHNKKFEFIYPISDYPYKKLYAANPIFKYKKNKKGYSPYFYVEESAVSYSKKIWRVLNEKNEKELFHVLNLESLIQTLINNNVICYFYGNYSDFKTKVKYDSLSILKAEILASDFTRFEIKEQFFFNTEQLMGDTRQLSLSLFKNKTDKYPKYSFYFPNIREYLAQIPLKQYILANITNLDEYFYYRNYRGEIIKISTLKKDLSSDWENELNIITAEHKLWIAFGR</sequence>
<dbReference type="Pfam" id="PF19841">
    <property type="entry name" value="GldN"/>
    <property type="match status" value="1"/>
</dbReference>
<dbReference type="Gene3D" id="2.20.110.10">
    <property type="entry name" value="Histone H3 K4-specific methyltransferase SET7/9 N-terminal domain"/>
    <property type="match status" value="1"/>
</dbReference>
<name>A0A2W1MUV4_9FLAO</name>
<evidence type="ECO:0000313" key="1">
    <source>
        <dbReference type="EMBL" id="PZE15587.1"/>
    </source>
</evidence>
<organism evidence="1 2">
    <name type="scientific">Putridiphycobacter roseus</name>
    <dbReference type="NCBI Taxonomy" id="2219161"/>
    <lineage>
        <taxon>Bacteria</taxon>
        <taxon>Pseudomonadati</taxon>
        <taxon>Bacteroidota</taxon>
        <taxon>Flavobacteriia</taxon>
        <taxon>Flavobacteriales</taxon>
        <taxon>Crocinitomicaceae</taxon>
        <taxon>Putridiphycobacter</taxon>
    </lineage>
</organism>
<dbReference type="SUPFAM" id="SSF82185">
    <property type="entry name" value="Histone H3 K4-specific methyltransferase SET7/9 N-terminal domain"/>
    <property type="match status" value="1"/>
</dbReference>
<reference evidence="1 2" key="1">
    <citation type="submission" date="2018-06" db="EMBL/GenBank/DDBJ databases">
        <title>The draft genome sequence of Crocinitomix sp. SM1701.</title>
        <authorList>
            <person name="Zhang X."/>
        </authorList>
    </citation>
    <scope>NUCLEOTIDE SEQUENCE [LARGE SCALE GENOMIC DNA]</scope>
    <source>
        <strain evidence="1 2">SM1701</strain>
    </source>
</reference>
<dbReference type="AlphaFoldDB" id="A0A2W1MUV4"/>
<dbReference type="RefSeq" id="WP_111064761.1">
    <property type="nucleotide sequence ID" value="NZ_JBHUCU010000018.1"/>
</dbReference>
<accession>A0A2W1MUV4</accession>
<keyword evidence="2" id="KW-1185">Reference proteome</keyword>
<dbReference type="OrthoDB" id="9785122at2"/>
<dbReference type="Gene3D" id="3.90.1580.10">
    <property type="entry name" value="paralog of FGE (formylglycine-generating enzyme)"/>
    <property type="match status" value="1"/>
</dbReference>
<evidence type="ECO:0000313" key="2">
    <source>
        <dbReference type="Proteomes" id="UP000249248"/>
    </source>
</evidence>
<proteinExistence type="predicted"/>
<dbReference type="EMBL" id="QKSB01000035">
    <property type="protein sequence ID" value="PZE15587.1"/>
    <property type="molecule type" value="Genomic_DNA"/>
</dbReference>
<dbReference type="InterPro" id="IPR016187">
    <property type="entry name" value="CTDL_fold"/>
</dbReference>